<feature type="transmembrane region" description="Helical" evidence="7">
    <location>
        <begin position="316"/>
        <end position="341"/>
    </location>
</feature>
<evidence type="ECO:0000256" key="5">
    <source>
        <dbReference type="ARBA" id="ARBA00022989"/>
    </source>
</evidence>
<dbReference type="RefSeq" id="WP_307239793.1">
    <property type="nucleotide sequence ID" value="NZ_JAUSQZ010000001.1"/>
</dbReference>
<feature type="transmembrane region" description="Helical" evidence="7">
    <location>
        <begin position="353"/>
        <end position="375"/>
    </location>
</feature>
<dbReference type="InterPro" id="IPR050171">
    <property type="entry name" value="MFS_Transporters"/>
</dbReference>
<feature type="transmembrane region" description="Helical" evidence="7">
    <location>
        <begin position="292"/>
        <end position="310"/>
    </location>
</feature>
<evidence type="ECO:0000259" key="8">
    <source>
        <dbReference type="PROSITE" id="PS50850"/>
    </source>
</evidence>
<feature type="transmembrane region" description="Helical" evidence="7">
    <location>
        <begin position="381"/>
        <end position="401"/>
    </location>
</feature>
<evidence type="ECO:0000256" key="7">
    <source>
        <dbReference type="SAM" id="Phobius"/>
    </source>
</evidence>
<accession>A0ABT9NZI8</accession>
<feature type="domain" description="Major facilitator superfamily (MFS) profile" evidence="8">
    <location>
        <begin position="1"/>
        <end position="405"/>
    </location>
</feature>
<gene>
    <name evidence="9" type="ORF">J2S57_001470</name>
</gene>
<evidence type="ECO:0000313" key="9">
    <source>
        <dbReference type="EMBL" id="MDP9825721.1"/>
    </source>
</evidence>
<evidence type="ECO:0000256" key="1">
    <source>
        <dbReference type="ARBA" id="ARBA00004651"/>
    </source>
</evidence>
<keyword evidence="10" id="KW-1185">Reference proteome</keyword>
<evidence type="ECO:0000256" key="6">
    <source>
        <dbReference type="ARBA" id="ARBA00023136"/>
    </source>
</evidence>
<dbReference type="PANTHER" id="PTHR23517:SF13">
    <property type="entry name" value="MAJOR FACILITATOR SUPERFAMILY MFS_1"/>
    <property type="match status" value="1"/>
</dbReference>
<dbReference type="EMBL" id="JAUSQZ010000001">
    <property type="protein sequence ID" value="MDP9825721.1"/>
    <property type="molecule type" value="Genomic_DNA"/>
</dbReference>
<evidence type="ECO:0000256" key="3">
    <source>
        <dbReference type="ARBA" id="ARBA00022475"/>
    </source>
</evidence>
<organism evidence="9 10">
    <name type="scientific">Kineosporia succinea</name>
    <dbReference type="NCBI Taxonomy" id="84632"/>
    <lineage>
        <taxon>Bacteria</taxon>
        <taxon>Bacillati</taxon>
        <taxon>Actinomycetota</taxon>
        <taxon>Actinomycetes</taxon>
        <taxon>Kineosporiales</taxon>
        <taxon>Kineosporiaceae</taxon>
        <taxon>Kineosporia</taxon>
    </lineage>
</organism>
<comment type="caution">
    <text evidence="9">The sequence shown here is derived from an EMBL/GenBank/DDBJ whole genome shotgun (WGS) entry which is preliminary data.</text>
</comment>
<comment type="subcellular location">
    <subcellularLocation>
        <location evidence="1">Cell membrane</location>
        <topology evidence="1">Multi-pass membrane protein</topology>
    </subcellularLocation>
</comment>
<feature type="transmembrane region" description="Helical" evidence="7">
    <location>
        <begin position="225"/>
        <end position="249"/>
    </location>
</feature>
<evidence type="ECO:0000256" key="2">
    <source>
        <dbReference type="ARBA" id="ARBA00022448"/>
    </source>
</evidence>
<feature type="transmembrane region" description="Helical" evidence="7">
    <location>
        <begin position="181"/>
        <end position="204"/>
    </location>
</feature>
<feature type="transmembrane region" description="Helical" evidence="7">
    <location>
        <begin position="55"/>
        <end position="75"/>
    </location>
</feature>
<keyword evidence="5 7" id="KW-1133">Transmembrane helix</keyword>
<dbReference type="PANTHER" id="PTHR23517">
    <property type="entry name" value="RESISTANCE PROTEIN MDTM, PUTATIVE-RELATED-RELATED"/>
    <property type="match status" value="1"/>
</dbReference>
<keyword evidence="6 7" id="KW-0472">Membrane</keyword>
<feature type="transmembrane region" description="Helical" evidence="7">
    <location>
        <begin position="87"/>
        <end position="106"/>
    </location>
</feature>
<evidence type="ECO:0000256" key="4">
    <source>
        <dbReference type="ARBA" id="ARBA00022692"/>
    </source>
</evidence>
<dbReference type="Pfam" id="PF07690">
    <property type="entry name" value="MFS_1"/>
    <property type="match status" value="1"/>
</dbReference>
<reference evidence="9 10" key="1">
    <citation type="submission" date="2023-07" db="EMBL/GenBank/DDBJ databases">
        <title>Sequencing the genomes of 1000 actinobacteria strains.</title>
        <authorList>
            <person name="Klenk H.-P."/>
        </authorList>
    </citation>
    <scope>NUCLEOTIDE SEQUENCE [LARGE SCALE GENOMIC DNA]</scope>
    <source>
        <strain evidence="9 10">DSM 44388</strain>
    </source>
</reference>
<feature type="transmembrane region" description="Helical" evidence="7">
    <location>
        <begin position="261"/>
        <end position="280"/>
    </location>
</feature>
<dbReference type="Gene3D" id="1.20.1250.20">
    <property type="entry name" value="MFS general substrate transporter like domains"/>
    <property type="match status" value="1"/>
</dbReference>
<dbReference type="SUPFAM" id="SSF103473">
    <property type="entry name" value="MFS general substrate transporter"/>
    <property type="match status" value="1"/>
</dbReference>
<evidence type="ECO:0000313" key="10">
    <source>
        <dbReference type="Proteomes" id="UP001235712"/>
    </source>
</evidence>
<name>A0ABT9NZI8_9ACTN</name>
<dbReference type="Proteomes" id="UP001235712">
    <property type="component" value="Unassembled WGS sequence"/>
</dbReference>
<feature type="transmembrane region" description="Helical" evidence="7">
    <location>
        <begin position="21"/>
        <end position="43"/>
    </location>
</feature>
<sequence length="405" mass="41251">MSQTILSRPARPATSSRHGRGFWLVAFAFGVAMAFSTVPTPLYPLYMARDGFSTFMVTVVFAAYAVGVVISLLLAGHVSDWVGRRRVLVPALGLELVAAVLFLVSTDLTVLLVARLVTGLGVGLITATATAHLAELHAAHRPGASGQRFEMVSTAANIGGLGFGPLVAGFLAQWVDSPLRTPYLVFAGLLVLAVAAVLAAPETVTPPAEKPVYRPQRISADHGDPAGYVAATAAAFSGFSIFGLFTSVAPGFVAGTLHHPSRALAGVIVFAVFGAAAAAQSLTAKLPARVKMTTGLLAEALGLVVLVVGVRTEALAAFLVGGVLAGIGAGVIFKAAIGRVVAMAAPARRGEALAGLFLIGYLGLIVPALGIGVAVRSFDTATVLTGFAGVLLALLAGVGVLNRRS</sequence>
<dbReference type="InterPro" id="IPR011701">
    <property type="entry name" value="MFS"/>
</dbReference>
<dbReference type="PROSITE" id="PS50850">
    <property type="entry name" value="MFS"/>
    <property type="match status" value="1"/>
</dbReference>
<feature type="transmembrane region" description="Helical" evidence="7">
    <location>
        <begin position="112"/>
        <end position="134"/>
    </location>
</feature>
<keyword evidence="2" id="KW-0813">Transport</keyword>
<feature type="transmembrane region" description="Helical" evidence="7">
    <location>
        <begin position="155"/>
        <end position="175"/>
    </location>
</feature>
<dbReference type="InterPro" id="IPR020846">
    <property type="entry name" value="MFS_dom"/>
</dbReference>
<keyword evidence="3" id="KW-1003">Cell membrane</keyword>
<proteinExistence type="predicted"/>
<keyword evidence="4 7" id="KW-0812">Transmembrane</keyword>
<protein>
    <submittedName>
        <fullName evidence="9">MFS family permease</fullName>
    </submittedName>
</protein>
<dbReference type="InterPro" id="IPR036259">
    <property type="entry name" value="MFS_trans_sf"/>
</dbReference>